<name>A0A556N2X6_9FLAO</name>
<keyword evidence="1" id="KW-0812">Transmembrane</keyword>
<sequence length="261" mass="29949">MKQSKVASVGFLIGLFLLLLNDFYLKETYGNWLTGKLSDFAGLFIFPIFLGLFNAKRIQLNYIFSTVFFVFWKSDLSTDFLLLTNQLFHTEFSRVVDYSDLIALSILPLSYWYSAKAKNRNFQFLKPVIVCVSVFSFYATSTPDSDRNTPITGRYYRVWDSETFDQPVLQIGYQSKSCTSCYGIILGPDVVSYGYNDDFILAKINPVINDTSKTVYAILVVSKDSTDNFGDKEVYNGLSQTDFLQKRKELHVPHSIVLRKR</sequence>
<evidence type="ECO:0000313" key="2">
    <source>
        <dbReference type="EMBL" id="TSJ46378.1"/>
    </source>
</evidence>
<evidence type="ECO:0000256" key="1">
    <source>
        <dbReference type="SAM" id="Phobius"/>
    </source>
</evidence>
<keyword evidence="1" id="KW-1133">Transmembrane helix</keyword>
<dbReference type="Proteomes" id="UP000316008">
    <property type="component" value="Unassembled WGS sequence"/>
</dbReference>
<proteinExistence type="predicted"/>
<dbReference type="AlphaFoldDB" id="A0A556N2X6"/>
<keyword evidence="1" id="KW-0472">Membrane</keyword>
<organism evidence="2 3">
    <name type="scientific">Fluviicola chungangensis</name>
    <dbReference type="NCBI Taxonomy" id="2597671"/>
    <lineage>
        <taxon>Bacteria</taxon>
        <taxon>Pseudomonadati</taxon>
        <taxon>Bacteroidota</taxon>
        <taxon>Flavobacteriia</taxon>
        <taxon>Flavobacteriales</taxon>
        <taxon>Crocinitomicaceae</taxon>
        <taxon>Fluviicola</taxon>
    </lineage>
</organism>
<feature type="transmembrane region" description="Helical" evidence="1">
    <location>
        <begin position="95"/>
        <end position="112"/>
    </location>
</feature>
<feature type="transmembrane region" description="Helical" evidence="1">
    <location>
        <begin position="62"/>
        <end position="83"/>
    </location>
</feature>
<feature type="transmembrane region" description="Helical" evidence="1">
    <location>
        <begin position="37"/>
        <end position="55"/>
    </location>
</feature>
<dbReference type="OrthoDB" id="660780at2"/>
<gene>
    <name evidence="2" type="ORF">FO442_04265</name>
</gene>
<dbReference type="EMBL" id="VLPL01000002">
    <property type="protein sequence ID" value="TSJ46378.1"/>
    <property type="molecule type" value="Genomic_DNA"/>
</dbReference>
<feature type="transmembrane region" description="Helical" evidence="1">
    <location>
        <begin position="7"/>
        <end position="25"/>
    </location>
</feature>
<evidence type="ECO:0000313" key="3">
    <source>
        <dbReference type="Proteomes" id="UP000316008"/>
    </source>
</evidence>
<accession>A0A556N2X6</accession>
<keyword evidence="3" id="KW-1185">Reference proteome</keyword>
<reference evidence="2 3" key="1">
    <citation type="submission" date="2019-07" db="EMBL/GenBank/DDBJ databases">
        <authorList>
            <person name="Huq M.A."/>
        </authorList>
    </citation>
    <scope>NUCLEOTIDE SEQUENCE [LARGE SCALE GENOMIC DNA]</scope>
    <source>
        <strain evidence="2 3">MAH-3</strain>
    </source>
</reference>
<protein>
    <submittedName>
        <fullName evidence="2">Uncharacterized protein</fullName>
    </submittedName>
</protein>
<dbReference type="RefSeq" id="WP_144331915.1">
    <property type="nucleotide sequence ID" value="NZ_VLPL01000002.1"/>
</dbReference>
<comment type="caution">
    <text evidence="2">The sequence shown here is derived from an EMBL/GenBank/DDBJ whole genome shotgun (WGS) entry which is preliminary data.</text>
</comment>